<keyword evidence="3" id="KW-0963">Cytoplasm</keyword>
<dbReference type="GO" id="GO:0008047">
    <property type="term" value="F:enzyme activator activity"/>
    <property type="evidence" value="ECO:0007669"/>
    <property type="project" value="InterPro"/>
</dbReference>
<dbReference type="Gene3D" id="2.30.29.30">
    <property type="entry name" value="Pleckstrin-homology domain (PH domain)/Phosphotyrosine-binding domain (PTB)"/>
    <property type="match status" value="1"/>
</dbReference>
<dbReference type="PANTHER" id="PTHR16290:SF0">
    <property type="entry name" value="DECAPPING PROTEIN 1, ISOFORM A"/>
    <property type="match status" value="1"/>
</dbReference>
<dbReference type="GO" id="GO:0003729">
    <property type="term" value="F:mRNA binding"/>
    <property type="evidence" value="ECO:0007669"/>
    <property type="project" value="TreeGrafter"/>
</dbReference>
<feature type="compositionally biased region" description="Polar residues" evidence="5">
    <location>
        <begin position="692"/>
        <end position="713"/>
    </location>
</feature>
<feature type="region of interest" description="Disordered" evidence="5">
    <location>
        <begin position="222"/>
        <end position="281"/>
    </location>
</feature>
<organism evidence="6 7">
    <name type="scientific">Pisolithus tinctorius Marx 270</name>
    <dbReference type="NCBI Taxonomy" id="870435"/>
    <lineage>
        <taxon>Eukaryota</taxon>
        <taxon>Fungi</taxon>
        <taxon>Dikarya</taxon>
        <taxon>Basidiomycota</taxon>
        <taxon>Agaricomycotina</taxon>
        <taxon>Agaricomycetes</taxon>
        <taxon>Agaricomycetidae</taxon>
        <taxon>Boletales</taxon>
        <taxon>Sclerodermatineae</taxon>
        <taxon>Pisolithaceae</taxon>
        <taxon>Pisolithus</taxon>
    </lineage>
</organism>
<evidence type="ECO:0000256" key="5">
    <source>
        <dbReference type="SAM" id="MobiDB-lite"/>
    </source>
</evidence>
<keyword evidence="7" id="KW-1185">Reference proteome</keyword>
<evidence type="ECO:0000256" key="1">
    <source>
        <dbReference type="ARBA" id="ARBA00004496"/>
    </source>
</evidence>
<feature type="region of interest" description="Disordered" evidence="5">
    <location>
        <begin position="511"/>
        <end position="589"/>
    </location>
</feature>
<evidence type="ECO:0000313" key="6">
    <source>
        <dbReference type="EMBL" id="KIO09693.1"/>
    </source>
</evidence>
<feature type="compositionally biased region" description="Polar residues" evidence="5">
    <location>
        <begin position="511"/>
        <end position="529"/>
    </location>
</feature>
<dbReference type="EMBL" id="KN831954">
    <property type="protein sequence ID" value="KIO09693.1"/>
    <property type="molecule type" value="Genomic_DNA"/>
</dbReference>
<evidence type="ECO:0000256" key="2">
    <source>
        <dbReference type="ARBA" id="ARBA00008778"/>
    </source>
</evidence>
<sequence>MGPPRRARSHSSVSNHNAPNNRSRQPPDPPQPDPPQSHQHLGMSPASRYNANLKVVRRRDPSIVSIFDQFSHVCVYHHNGDKWEKQGYEGSMFLYERDTYPPYGFYIMNRVGMDDYNQRLYPEDGVGAHGNYLMLRHYPDFTARRITDARAKLPPSAQDGPAMKFASGFALTDLEKLLDEDKGRSQTVGLWCLATDTRESMTEVMLRLHSYIKKNLPYPDEYRYGPDRPPPPNFRSLSRASERAHTRSASSASNASSIHSISESGEDDVRGGQSTVTPASARSVSELDKLFAKLGGSVSTNGFSQSQPFPQVQVPNYGASETTAASLLANVRDPSYTVVSPGPSTTAVPTRGLELLNTIFASATPPPYRAPSRDENSHLSDFATSSTSHNVVANAHTPTAYSQDHHILSPKPTTSALPQVLNQEVISTLLGLPPSRASSVRYEGDNEASDDGASEPGSLSFSVPQLAVPPDHVEWSTKQRVLGDVTPRASLRGFDSDIDQATNILTAAAYTSQHQQQRAQPSHTSSSPHLQVPATKPATQPPAINDVSSTAHSTHGNVLGSNDVTNTNSASSTNPPRVRPLIPFETDSDLWPYPRAPLVETDSDIVELDFADTSALSDPNAFEKRCKSKKQKKSKKDKQKEREEIENSWDLPAPVPIASPSAVSCNPPAPVNGNAKYPRQPREIQEKPVVGKSSTPAIPATPATSGATNSTNADVDGVRTALLSTLSTSQHANRLKNLSRKDFVSEVLSLIYHNNQFVDDLWQHYTSHD</sequence>
<dbReference type="GO" id="GO:0006397">
    <property type="term" value="P:mRNA processing"/>
    <property type="evidence" value="ECO:0007669"/>
    <property type="project" value="UniProtKB-KW"/>
</dbReference>
<dbReference type="InterPro" id="IPR011993">
    <property type="entry name" value="PH-like_dom_sf"/>
</dbReference>
<evidence type="ECO:0000313" key="7">
    <source>
        <dbReference type="Proteomes" id="UP000054217"/>
    </source>
</evidence>
<feature type="region of interest" description="Disordered" evidence="5">
    <location>
        <begin position="435"/>
        <end position="464"/>
    </location>
</feature>
<dbReference type="HOGENOM" id="CLU_013362_0_0_1"/>
<comment type="subcellular location">
    <subcellularLocation>
        <location evidence="1">Cytoplasm</location>
    </subcellularLocation>
</comment>
<dbReference type="InParanoid" id="A0A0C3JKN2"/>
<dbReference type="SUPFAM" id="SSF50729">
    <property type="entry name" value="PH domain-like"/>
    <property type="match status" value="1"/>
</dbReference>
<dbReference type="CDD" id="cd09804">
    <property type="entry name" value="Dcp1"/>
    <property type="match status" value="1"/>
</dbReference>
<feature type="compositionally biased region" description="Low complexity" evidence="5">
    <location>
        <begin position="247"/>
        <end position="263"/>
    </location>
</feature>
<reference evidence="6 7" key="1">
    <citation type="submission" date="2014-04" db="EMBL/GenBank/DDBJ databases">
        <authorList>
            <consortium name="DOE Joint Genome Institute"/>
            <person name="Kuo A."/>
            <person name="Kohler A."/>
            <person name="Costa M.D."/>
            <person name="Nagy L.G."/>
            <person name="Floudas D."/>
            <person name="Copeland A."/>
            <person name="Barry K.W."/>
            <person name="Cichocki N."/>
            <person name="Veneault-Fourrey C."/>
            <person name="LaButti K."/>
            <person name="Lindquist E.A."/>
            <person name="Lipzen A."/>
            <person name="Lundell T."/>
            <person name="Morin E."/>
            <person name="Murat C."/>
            <person name="Sun H."/>
            <person name="Tunlid A."/>
            <person name="Henrissat B."/>
            <person name="Grigoriev I.V."/>
            <person name="Hibbett D.S."/>
            <person name="Martin F."/>
            <person name="Nordberg H.P."/>
            <person name="Cantor M.N."/>
            <person name="Hua S.X."/>
        </authorList>
    </citation>
    <scope>NUCLEOTIDE SEQUENCE [LARGE SCALE GENOMIC DNA]</scope>
    <source>
        <strain evidence="6 7">Marx 270</strain>
    </source>
</reference>
<dbReference type="STRING" id="870435.A0A0C3JKN2"/>
<evidence type="ECO:0008006" key="8">
    <source>
        <dbReference type="Google" id="ProtNLM"/>
    </source>
</evidence>
<dbReference type="Pfam" id="PF06058">
    <property type="entry name" value="DCP1"/>
    <property type="match status" value="1"/>
</dbReference>
<dbReference type="InterPro" id="IPR010334">
    <property type="entry name" value="Dcp1"/>
</dbReference>
<protein>
    <recommendedName>
        <fullName evidence="8">mRNA-decapping enzyme 1B</fullName>
    </recommendedName>
</protein>
<evidence type="ECO:0000256" key="3">
    <source>
        <dbReference type="ARBA" id="ARBA00022490"/>
    </source>
</evidence>
<feature type="compositionally biased region" description="Pro residues" evidence="5">
    <location>
        <begin position="26"/>
        <end position="35"/>
    </location>
</feature>
<dbReference type="GO" id="GO:0000290">
    <property type="term" value="P:deadenylation-dependent decapping of nuclear-transcribed mRNA"/>
    <property type="evidence" value="ECO:0007669"/>
    <property type="project" value="InterPro"/>
</dbReference>
<reference evidence="7" key="2">
    <citation type="submission" date="2015-01" db="EMBL/GenBank/DDBJ databases">
        <title>Evolutionary Origins and Diversification of the Mycorrhizal Mutualists.</title>
        <authorList>
            <consortium name="DOE Joint Genome Institute"/>
            <consortium name="Mycorrhizal Genomics Consortium"/>
            <person name="Kohler A."/>
            <person name="Kuo A."/>
            <person name="Nagy L.G."/>
            <person name="Floudas D."/>
            <person name="Copeland A."/>
            <person name="Barry K.W."/>
            <person name="Cichocki N."/>
            <person name="Veneault-Fourrey C."/>
            <person name="LaButti K."/>
            <person name="Lindquist E.A."/>
            <person name="Lipzen A."/>
            <person name="Lundell T."/>
            <person name="Morin E."/>
            <person name="Murat C."/>
            <person name="Riley R."/>
            <person name="Ohm R."/>
            <person name="Sun H."/>
            <person name="Tunlid A."/>
            <person name="Henrissat B."/>
            <person name="Grigoriev I.V."/>
            <person name="Hibbett D.S."/>
            <person name="Martin F."/>
        </authorList>
    </citation>
    <scope>NUCLEOTIDE SEQUENCE [LARGE SCALE GENOMIC DNA]</scope>
    <source>
        <strain evidence="7">Marx 270</strain>
    </source>
</reference>
<feature type="compositionally biased region" description="Basic residues" evidence="5">
    <location>
        <begin position="626"/>
        <end position="637"/>
    </location>
</feature>
<feature type="region of interest" description="Disordered" evidence="5">
    <location>
        <begin position="1"/>
        <end position="44"/>
    </location>
</feature>
<dbReference type="GO" id="GO:0031087">
    <property type="term" value="P:deadenylation-independent decapping of nuclear-transcribed mRNA"/>
    <property type="evidence" value="ECO:0007669"/>
    <property type="project" value="TreeGrafter"/>
</dbReference>
<dbReference type="AlphaFoldDB" id="A0A0C3JKN2"/>
<feature type="region of interest" description="Disordered" evidence="5">
    <location>
        <begin position="686"/>
        <end position="713"/>
    </location>
</feature>
<dbReference type="Proteomes" id="UP000054217">
    <property type="component" value="Unassembled WGS sequence"/>
</dbReference>
<comment type="similarity">
    <text evidence="2">Belongs to the DCP1 family.</text>
</comment>
<dbReference type="PANTHER" id="PTHR16290">
    <property type="entry name" value="TRANSCRIPTION FACTOR SMIF DECAPPING ENZYME DCP1"/>
    <property type="match status" value="1"/>
</dbReference>
<proteinExistence type="inferred from homology"/>
<dbReference type="OrthoDB" id="440673at2759"/>
<name>A0A0C3JKN2_PISTI</name>
<keyword evidence="4" id="KW-0507">mRNA processing</keyword>
<gene>
    <name evidence="6" type="ORF">M404DRAFT_14164</name>
</gene>
<feature type="region of interest" description="Disordered" evidence="5">
    <location>
        <begin position="620"/>
        <end position="653"/>
    </location>
</feature>
<evidence type="ECO:0000256" key="4">
    <source>
        <dbReference type="ARBA" id="ARBA00022664"/>
    </source>
</evidence>
<dbReference type="GO" id="GO:0000932">
    <property type="term" value="C:P-body"/>
    <property type="evidence" value="ECO:0007669"/>
    <property type="project" value="TreeGrafter"/>
</dbReference>
<accession>A0A0C3JKN2</accession>
<feature type="compositionally biased region" description="Polar residues" evidence="5">
    <location>
        <begin position="272"/>
        <end position="281"/>
    </location>
</feature>
<feature type="compositionally biased region" description="Polar residues" evidence="5">
    <location>
        <begin position="546"/>
        <end position="575"/>
    </location>
</feature>